<dbReference type="AlphaFoldDB" id="D9PN59"/>
<accession>D9PN59</accession>
<evidence type="ECO:0000313" key="1">
    <source>
        <dbReference type="EMBL" id="EFK95010.1"/>
    </source>
</evidence>
<sequence length="192" mass="22088">MENAEPGAVREKFSLMLPDRFQIISTITFDFKRQFISFIGYSDIDTKEKTFTVAGLNQVGIKLFEITENKGETELRFAIEEFANKGNLAEAVAGDIRKTYFDRLPSDRAKIYKKKHAVVFVQDEPEGIIEFIFAGPGSLLVEKRCIVDNQVVWSVNYYEYRIENGKLHPAGIILDNIKYGYKLTMRLKEIRS</sequence>
<reference evidence="1" key="1">
    <citation type="submission" date="2010-07" db="EMBL/GenBank/DDBJ databases">
        <authorList>
            <consortium name="CONSOLIDER consortium CSD2007-00005"/>
            <person name="Guazzaroni M.-E."/>
            <person name="Richter M."/>
            <person name="Garcia-Salamanca A."/>
            <person name="Yarza P."/>
            <person name="Ferrer M."/>
        </authorList>
    </citation>
    <scope>NUCLEOTIDE SEQUENCE</scope>
</reference>
<dbReference type="EMBL" id="ADZX01000918">
    <property type="protein sequence ID" value="EFK95010.1"/>
    <property type="molecule type" value="Genomic_DNA"/>
</dbReference>
<protein>
    <submittedName>
        <fullName evidence="1">Uncharacterized protein</fullName>
    </submittedName>
</protein>
<organism evidence="1">
    <name type="scientific">sediment metagenome</name>
    <dbReference type="NCBI Taxonomy" id="749907"/>
    <lineage>
        <taxon>unclassified sequences</taxon>
        <taxon>metagenomes</taxon>
        <taxon>ecological metagenomes</taxon>
    </lineage>
</organism>
<reference evidence="1" key="2">
    <citation type="journal article" date="2011" name="Microb. Ecol.">
        <title>Taxonomic and Functional Metagenomic Profiling of the Microbial Community in the Anoxic Sediment of a Sub-saline Shallow Lake (Laguna de Carrizo, Central Spain).</title>
        <authorList>
            <person name="Ferrer M."/>
            <person name="Guazzaroni M.E."/>
            <person name="Richter M."/>
            <person name="Garcia-Salamanca A."/>
            <person name="Yarza P."/>
            <person name="Suarez-Suarez A."/>
            <person name="Solano J."/>
            <person name="Alcaide M."/>
            <person name="van Dillewijn P."/>
            <person name="Molina-Henares M.A."/>
            <person name="Lopez-Cortes N."/>
            <person name="Al-Ramahi Y."/>
            <person name="Guerrero C."/>
            <person name="Acosta A."/>
            <person name="de Eugenio L.I."/>
            <person name="Martinez V."/>
            <person name="Marques S."/>
            <person name="Rojo F."/>
            <person name="Santero E."/>
            <person name="Genilloud O."/>
            <person name="Perez-Perez J."/>
            <person name="Rossello-Mora R."/>
            <person name="Ramos J.L."/>
        </authorList>
    </citation>
    <scope>NUCLEOTIDE SEQUENCE</scope>
</reference>
<name>D9PN59_9ZZZZ</name>
<gene>
    <name evidence="1" type="ORF">LDC_2988</name>
</gene>
<proteinExistence type="predicted"/>
<comment type="caution">
    <text evidence="1">The sequence shown here is derived from an EMBL/GenBank/DDBJ whole genome shotgun (WGS) entry which is preliminary data.</text>
</comment>